<evidence type="ECO:0000256" key="11">
    <source>
        <dbReference type="ARBA" id="ARBA00023136"/>
    </source>
</evidence>
<evidence type="ECO:0000256" key="8">
    <source>
        <dbReference type="ARBA" id="ARBA00022827"/>
    </source>
</evidence>
<sequence>MSVELTEAQRHTLAALVDTFVAAVPPPPGIEDTDGFWGRKGTDVGVHHAVEFAITQTLAPEAAAGILQVLDAFTGVGLADAPPENLEPTVAGMAAAAPEAAPGLAALRAMTVSLAYTLVDDSGTNPFWSTIGYPAPGTAPPLPHQIHPIAPPSTGEVCADAVVIGSGAGGAVIAASLAAAGRSVVILEAGGYFDGDNAIQHEIEAGPNVYYRGGNFNTTVEGNVSLWAGATLGGGTTVNLANCVRPPAALRAIWAERHGLSDVDGPEFDAHIDAVLARLGANEEASVYNGPHRKMVAGAQALGWKHRRALLNLDPKLIEPDRGSLLTYGDRTGAKQSTVRTFLLDAATHGAQTFIRTRADRILVEAGRATGVSATTLRPDGAPTALTVRAPTVVVACGALETPALLLRSGIGGPATGRHLHLHPVILVSGHYAEALQPWTGPPQAALVDEFAADLDADHTGFLIETVASQVGATASTLPWVDAADHKARMAKMRNVAALVAIIGDKNEGTVRLDDNGQAVHGYPLTDQADRAALYRALEMVARLHEAAGAEEMYPLTPGIRARTWRRGDDLADVLAEWKTIPLGFGGHVLSSAHQMGTARLGTDPADSVAKPSGELHDTAGVWIGDTSAFPSALGVNPMITCMALARRMAGYILG</sequence>
<dbReference type="Pfam" id="PF13450">
    <property type="entry name" value="NAD_binding_8"/>
    <property type="match status" value="1"/>
</dbReference>
<organism evidence="13 14">
    <name type="scientific">Actinopolymorpha pittospori</name>
    <dbReference type="NCBI Taxonomy" id="648752"/>
    <lineage>
        <taxon>Bacteria</taxon>
        <taxon>Bacillati</taxon>
        <taxon>Actinomycetota</taxon>
        <taxon>Actinomycetes</taxon>
        <taxon>Propionibacteriales</taxon>
        <taxon>Actinopolymorphaceae</taxon>
        <taxon>Actinopolymorpha</taxon>
    </lineage>
</organism>
<keyword evidence="14" id="KW-1185">Reference proteome</keyword>
<dbReference type="PROSITE" id="PS00624">
    <property type="entry name" value="GMC_OXRED_2"/>
    <property type="match status" value="1"/>
</dbReference>
<keyword evidence="8" id="KW-0274">FAD</keyword>
<dbReference type="Proteomes" id="UP000638648">
    <property type="component" value="Unassembled WGS sequence"/>
</dbReference>
<evidence type="ECO:0000256" key="2">
    <source>
        <dbReference type="ARBA" id="ARBA00003842"/>
    </source>
</evidence>
<evidence type="ECO:0000313" key="14">
    <source>
        <dbReference type="Proteomes" id="UP000638648"/>
    </source>
</evidence>
<dbReference type="InterPro" id="IPR007867">
    <property type="entry name" value="GMC_OxRtase_C"/>
</dbReference>
<evidence type="ECO:0000256" key="6">
    <source>
        <dbReference type="ARBA" id="ARBA00022630"/>
    </source>
</evidence>
<reference evidence="13" key="1">
    <citation type="submission" date="2020-10" db="EMBL/GenBank/DDBJ databases">
        <title>Sequencing the genomes of 1000 actinobacteria strains.</title>
        <authorList>
            <person name="Klenk H.-P."/>
        </authorList>
    </citation>
    <scope>NUCLEOTIDE SEQUENCE</scope>
    <source>
        <strain evidence="13">DSM 45354</strain>
    </source>
</reference>
<accession>A0A927MRI8</accession>
<name>A0A927MRI8_9ACTN</name>
<comment type="subcellular location">
    <subcellularLocation>
        <location evidence="3">Membrane</location>
    </subcellularLocation>
</comment>
<evidence type="ECO:0000256" key="9">
    <source>
        <dbReference type="ARBA" id="ARBA00022989"/>
    </source>
</evidence>
<gene>
    <name evidence="13" type="ORF">HEB94_000756</name>
</gene>
<dbReference type="GO" id="GO:0016020">
    <property type="term" value="C:membrane"/>
    <property type="evidence" value="ECO:0007669"/>
    <property type="project" value="UniProtKB-SubCell"/>
</dbReference>
<dbReference type="PANTHER" id="PTHR46056">
    <property type="entry name" value="LONG-CHAIN-ALCOHOL OXIDASE"/>
    <property type="match status" value="1"/>
</dbReference>
<comment type="function">
    <text evidence="2">Long-chain fatty alcohol oxidase involved in the omega-oxidation pathway of lipid degradation.</text>
</comment>
<dbReference type="InterPro" id="IPR000172">
    <property type="entry name" value="GMC_OxRdtase_N"/>
</dbReference>
<evidence type="ECO:0000256" key="1">
    <source>
        <dbReference type="ARBA" id="ARBA00000920"/>
    </source>
</evidence>
<proteinExistence type="inferred from homology"/>
<feature type="domain" description="Glucose-methanol-choline oxidoreductase N-terminal" evidence="12">
    <location>
        <begin position="398"/>
        <end position="412"/>
    </location>
</feature>
<comment type="caution">
    <text evidence="13">The sequence shown here is derived from an EMBL/GenBank/DDBJ whole genome shotgun (WGS) entry which is preliminary data.</text>
</comment>
<keyword evidence="7" id="KW-0812">Transmembrane</keyword>
<protein>
    <recommendedName>
        <fullName evidence="5">long-chain-alcohol oxidase</fullName>
        <ecNumber evidence="5">1.1.3.20</ecNumber>
    </recommendedName>
</protein>
<evidence type="ECO:0000259" key="12">
    <source>
        <dbReference type="PROSITE" id="PS00624"/>
    </source>
</evidence>
<comment type="catalytic activity">
    <reaction evidence="1">
        <text>a long-chain primary fatty alcohol + O2 = a long-chain fatty aldehyde + H2O2</text>
        <dbReference type="Rhea" id="RHEA:22756"/>
        <dbReference type="ChEBI" id="CHEBI:15379"/>
        <dbReference type="ChEBI" id="CHEBI:16240"/>
        <dbReference type="ChEBI" id="CHEBI:17176"/>
        <dbReference type="ChEBI" id="CHEBI:77396"/>
        <dbReference type="EC" id="1.1.3.20"/>
    </reaction>
</comment>
<dbReference type="InterPro" id="IPR012400">
    <property type="entry name" value="Long_Oxdase"/>
</dbReference>
<dbReference type="PANTHER" id="PTHR46056:SF12">
    <property type="entry name" value="LONG-CHAIN-ALCOHOL OXIDASE"/>
    <property type="match status" value="1"/>
</dbReference>
<dbReference type="SUPFAM" id="SSF51905">
    <property type="entry name" value="FAD/NAD(P)-binding domain"/>
    <property type="match status" value="1"/>
</dbReference>
<comment type="similarity">
    <text evidence="4">Belongs to the GMC oxidoreductase family.</text>
</comment>
<evidence type="ECO:0000256" key="10">
    <source>
        <dbReference type="ARBA" id="ARBA00023002"/>
    </source>
</evidence>
<dbReference type="Pfam" id="PF05199">
    <property type="entry name" value="GMC_oxred_C"/>
    <property type="match status" value="1"/>
</dbReference>
<dbReference type="RefSeq" id="WP_192748606.1">
    <property type="nucleotide sequence ID" value="NZ_BAABJL010000073.1"/>
</dbReference>
<dbReference type="GO" id="GO:0046577">
    <property type="term" value="F:long-chain-alcohol oxidase activity"/>
    <property type="evidence" value="ECO:0007669"/>
    <property type="project" value="UniProtKB-EC"/>
</dbReference>
<dbReference type="Pfam" id="PF00732">
    <property type="entry name" value="GMC_oxred_N"/>
    <property type="match status" value="1"/>
</dbReference>
<evidence type="ECO:0000256" key="4">
    <source>
        <dbReference type="ARBA" id="ARBA00010790"/>
    </source>
</evidence>
<keyword evidence="6" id="KW-0285">Flavoprotein</keyword>
<dbReference type="Gene3D" id="3.50.50.60">
    <property type="entry name" value="FAD/NAD(P)-binding domain"/>
    <property type="match status" value="2"/>
</dbReference>
<evidence type="ECO:0000256" key="3">
    <source>
        <dbReference type="ARBA" id="ARBA00004370"/>
    </source>
</evidence>
<evidence type="ECO:0000256" key="5">
    <source>
        <dbReference type="ARBA" id="ARBA00013125"/>
    </source>
</evidence>
<keyword evidence="9" id="KW-1133">Transmembrane helix</keyword>
<keyword evidence="10" id="KW-0560">Oxidoreductase</keyword>
<evidence type="ECO:0000256" key="7">
    <source>
        <dbReference type="ARBA" id="ARBA00022692"/>
    </source>
</evidence>
<evidence type="ECO:0000313" key="13">
    <source>
        <dbReference type="EMBL" id="MBE1603908.1"/>
    </source>
</evidence>
<dbReference type="PIRSF" id="PIRSF028937">
    <property type="entry name" value="Lg_Ch_AO"/>
    <property type="match status" value="1"/>
</dbReference>
<dbReference type="GO" id="GO:0050660">
    <property type="term" value="F:flavin adenine dinucleotide binding"/>
    <property type="evidence" value="ECO:0007669"/>
    <property type="project" value="InterPro"/>
</dbReference>
<dbReference type="AlphaFoldDB" id="A0A927MRI8"/>
<dbReference type="EMBL" id="JADBEM010000001">
    <property type="protein sequence ID" value="MBE1603908.1"/>
    <property type="molecule type" value="Genomic_DNA"/>
</dbReference>
<dbReference type="EC" id="1.1.3.20" evidence="5"/>
<dbReference type="InterPro" id="IPR036188">
    <property type="entry name" value="FAD/NAD-bd_sf"/>
</dbReference>
<keyword evidence="11" id="KW-0472">Membrane</keyword>